<keyword evidence="3" id="KW-1185">Reference proteome</keyword>
<organism evidence="2 3">
    <name type="scientific">Dryococelus australis</name>
    <dbReference type="NCBI Taxonomy" id="614101"/>
    <lineage>
        <taxon>Eukaryota</taxon>
        <taxon>Metazoa</taxon>
        <taxon>Ecdysozoa</taxon>
        <taxon>Arthropoda</taxon>
        <taxon>Hexapoda</taxon>
        <taxon>Insecta</taxon>
        <taxon>Pterygota</taxon>
        <taxon>Neoptera</taxon>
        <taxon>Polyneoptera</taxon>
        <taxon>Phasmatodea</taxon>
        <taxon>Verophasmatodea</taxon>
        <taxon>Anareolatae</taxon>
        <taxon>Phasmatidae</taxon>
        <taxon>Eurycanthinae</taxon>
        <taxon>Dryococelus</taxon>
    </lineage>
</organism>
<accession>A0ABQ9HFY1</accession>
<evidence type="ECO:0000256" key="1">
    <source>
        <dbReference type="SAM" id="MobiDB-lite"/>
    </source>
</evidence>
<sequence>MDLKSSANAAHSVWLPENTGSGRGGSTACIGSVVRQTIETKLMRSFKTNTGISHEQGISDNVISNGIVEMTYDSHGKLAVWFDNHPPFSRSEIMSIATGVVGDSTIINCCEAVTVGKQAMGYYAVMKISVDGGFRMHKVIWPRGCTVSTICEAYIKYVKSHYPGRSCCVVFDGYTNSPNSTKVAEQEQLYRMKKLSDRNLYLNTEITVKQDHFLSTEHNKSRLITPSTNKPLDKPTIAVIEGKMGKIKTNAYSTKEMEQLELKNILFLHAFIGCGTTSAAFRKSKVEKLGKKCLLRWYGATAKEISLNLYRYQSRGQLSNTPTEPTTRKAFLKCSPVCHNCHGNCMNCKLENEDDDDEELELPPTLVEELDENMEGNTDDDDEEYESQSGSFRPKRSKLL</sequence>
<feature type="region of interest" description="Disordered" evidence="1">
    <location>
        <begin position="356"/>
        <end position="400"/>
    </location>
</feature>
<proteinExistence type="predicted"/>
<dbReference type="Proteomes" id="UP001159363">
    <property type="component" value="Chromosome 4"/>
</dbReference>
<comment type="caution">
    <text evidence="2">The sequence shown here is derived from an EMBL/GenBank/DDBJ whole genome shotgun (WGS) entry which is preliminary data.</text>
</comment>
<reference evidence="2 3" key="1">
    <citation type="submission" date="2023-02" db="EMBL/GenBank/DDBJ databases">
        <title>LHISI_Scaffold_Assembly.</title>
        <authorList>
            <person name="Stuart O.P."/>
            <person name="Cleave R."/>
            <person name="Magrath M.J.L."/>
            <person name="Mikheyev A.S."/>
        </authorList>
    </citation>
    <scope>NUCLEOTIDE SEQUENCE [LARGE SCALE GENOMIC DNA]</scope>
    <source>
        <strain evidence="2">Daus_M_001</strain>
        <tissue evidence="2">Leg muscle</tissue>
    </source>
</reference>
<evidence type="ECO:0000313" key="3">
    <source>
        <dbReference type="Proteomes" id="UP001159363"/>
    </source>
</evidence>
<evidence type="ECO:0000313" key="2">
    <source>
        <dbReference type="EMBL" id="KAJ8883212.1"/>
    </source>
</evidence>
<feature type="compositionally biased region" description="Acidic residues" evidence="1">
    <location>
        <begin position="368"/>
        <end position="386"/>
    </location>
</feature>
<name>A0ABQ9HFY1_9NEOP</name>
<dbReference type="EMBL" id="JARBHB010000005">
    <property type="protein sequence ID" value="KAJ8883212.1"/>
    <property type="molecule type" value="Genomic_DNA"/>
</dbReference>
<gene>
    <name evidence="2" type="ORF">PR048_015052</name>
</gene>
<protein>
    <submittedName>
        <fullName evidence="2">Uncharacterized protein</fullName>
    </submittedName>
</protein>